<comment type="caution">
    <text evidence="8">The sequence shown here is derived from an EMBL/GenBank/DDBJ whole genome shotgun (WGS) entry which is preliminary data.</text>
</comment>
<dbReference type="InterPro" id="IPR017972">
    <property type="entry name" value="Cyt_P450_CS"/>
</dbReference>
<keyword evidence="3 7" id="KW-0560">Oxidoreductase</keyword>
<dbReference type="CDD" id="cd11065">
    <property type="entry name" value="CYP64-like"/>
    <property type="match status" value="1"/>
</dbReference>
<keyword evidence="5 7" id="KW-0503">Monooxygenase</keyword>
<keyword evidence="4 6" id="KW-0408">Iron</keyword>
<evidence type="ECO:0000256" key="3">
    <source>
        <dbReference type="ARBA" id="ARBA00023002"/>
    </source>
</evidence>
<dbReference type="GO" id="GO:0005506">
    <property type="term" value="F:iron ion binding"/>
    <property type="evidence" value="ECO:0007669"/>
    <property type="project" value="InterPro"/>
</dbReference>
<comment type="cofactor">
    <cofactor evidence="6">
        <name>heme</name>
        <dbReference type="ChEBI" id="CHEBI:30413"/>
    </cofactor>
</comment>
<evidence type="ECO:0000256" key="4">
    <source>
        <dbReference type="ARBA" id="ARBA00023004"/>
    </source>
</evidence>
<organism evidence="8 9">
    <name type="scientific">Colletotrichum tofieldiae</name>
    <dbReference type="NCBI Taxonomy" id="708197"/>
    <lineage>
        <taxon>Eukaryota</taxon>
        <taxon>Fungi</taxon>
        <taxon>Dikarya</taxon>
        <taxon>Ascomycota</taxon>
        <taxon>Pezizomycotina</taxon>
        <taxon>Sordariomycetes</taxon>
        <taxon>Hypocreomycetidae</taxon>
        <taxon>Glomerellales</taxon>
        <taxon>Glomerellaceae</taxon>
        <taxon>Colletotrichum</taxon>
        <taxon>Colletotrichum spaethianum species complex</taxon>
    </lineage>
</organism>
<keyword evidence="6 7" id="KW-0349">Heme</keyword>
<evidence type="ECO:0000256" key="2">
    <source>
        <dbReference type="ARBA" id="ARBA00022723"/>
    </source>
</evidence>
<comment type="similarity">
    <text evidence="1 7">Belongs to the cytochrome P450 family.</text>
</comment>
<dbReference type="PROSITE" id="PS00086">
    <property type="entry name" value="CYTOCHROME_P450"/>
    <property type="match status" value="1"/>
</dbReference>
<evidence type="ECO:0000256" key="5">
    <source>
        <dbReference type="ARBA" id="ARBA00023033"/>
    </source>
</evidence>
<dbReference type="Gene3D" id="1.10.630.10">
    <property type="entry name" value="Cytochrome P450"/>
    <property type="match status" value="1"/>
</dbReference>
<accession>A0A166W4Q6</accession>
<dbReference type="InterPro" id="IPR036396">
    <property type="entry name" value="Cyt_P450_sf"/>
</dbReference>
<dbReference type="PRINTS" id="PR00463">
    <property type="entry name" value="EP450I"/>
</dbReference>
<sequence length="537" mass="60733">MALFTLALGSVILSLVYLCIRRLLHPLKSNINFPPGPPTVSFLGNLHQIPLTKPFLQFAEWSRTYGSHGLVGLQLGPSNKAVVINSWRSAHDLLDQRGAIYSSRPYVPIVEYVVPPPGDIHLVFMPYGPKWRKARKTITDFLKDEEVDKLVVLQDAESSQMMHELLSDPANYHDHILRYFGAIIMSSVFGTRGKDFGDEGRIKQFFACQAEWAGMLDQGAVPPFDVFPFLQYVPDAMTPWRGWKKRAAALKKKQNGLYHDLFEEAKARIEQGKGEDSFVASLLRNNMKEGYSDVELEYIAGFLMEGGSDTTAGAFETFVLAMAAYPDIQNKAKAEIDSVFGEDGVCSKKLKESKLPYLKACFLETLRWRPGFPLAIPHATTQDDVYQGYHIPANTTILMNIWAISHDPEEYENPDAFKPERFIDNTFGINANDDRPNEATLDQSRRPTYGFGAGRRVCAGQRMAENSMLMTMSKLLWCFDIVPGGRIPDTNVQTAFKDAILTGPKLFDVDFKLRDEKRRNVLVNEWHKADAWLQRFE</sequence>
<reference evidence="8 9" key="1">
    <citation type="submission" date="2015-06" db="EMBL/GenBank/DDBJ databases">
        <title>Survival trade-offs in plant roots during colonization by closely related pathogenic and mutualistic fungi.</title>
        <authorList>
            <person name="Hacquard S."/>
            <person name="Kracher B."/>
            <person name="Hiruma K."/>
            <person name="Weinman A."/>
            <person name="Muench P."/>
            <person name="Garrido Oter R."/>
            <person name="Ver Loren van Themaat E."/>
            <person name="Dallerey J.-F."/>
            <person name="Damm U."/>
            <person name="Henrissat B."/>
            <person name="Lespinet O."/>
            <person name="Thon M."/>
            <person name="Kemen E."/>
            <person name="McHardy A.C."/>
            <person name="Schulze-Lefert P."/>
            <person name="O'Connell R.J."/>
        </authorList>
    </citation>
    <scope>NUCLEOTIDE SEQUENCE [LARGE SCALE GENOMIC DNA]</scope>
    <source>
        <strain evidence="8 9">0861</strain>
    </source>
</reference>
<evidence type="ECO:0000256" key="1">
    <source>
        <dbReference type="ARBA" id="ARBA00010617"/>
    </source>
</evidence>
<gene>
    <name evidence="8" type="ORF">CT0861_03671</name>
</gene>
<dbReference type="GO" id="GO:0020037">
    <property type="term" value="F:heme binding"/>
    <property type="evidence" value="ECO:0007669"/>
    <property type="project" value="InterPro"/>
</dbReference>
<feature type="binding site" description="axial binding residue" evidence="6">
    <location>
        <position position="458"/>
    </location>
    <ligand>
        <name>heme</name>
        <dbReference type="ChEBI" id="CHEBI:30413"/>
    </ligand>
    <ligandPart>
        <name>Fe</name>
        <dbReference type="ChEBI" id="CHEBI:18248"/>
    </ligandPart>
</feature>
<evidence type="ECO:0000313" key="8">
    <source>
        <dbReference type="EMBL" id="KZL75313.1"/>
    </source>
</evidence>
<dbReference type="InterPro" id="IPR002401">
    <property type="entry name" value="Cyt_P450_E_grp-I"/>
</dbReference>
<dbReference type="PANTHER" id="PTHR46300:SF2">
    <property type="entry name" value="CYTOCHROME P450 MONOOXYGENASE ALNH-RELATED"/>
    <property type="match status" value="1"/>
</dbReference>
<keyword evidence="9" id="KW-1185">Reference proteome</keyword>
<dbReference type="InterPro" id="IPR050364">
    <property type="entry name" value="Cytochrome_P450_fung"/>
</dbReference>
<dbReference type="GO" id="GO:0004497">
    <property type="term" value="F:monooxygenase activity"/>
    <property type="evidence" value="ECO:0007669"/>
    <property type="project" value="UniProtKB-KW"/>
</dbReference>
<evidence type="ECO:0000256" key="7">
    <source>
        <dbReference type="RuleBase" id="RU000461"/>
    </source>
</evidence>
<name>A0A166W4Q6_9PEZI</name>
<evidence type="ECO:0000313" key="9">
    <source>
        <dbReference type="Proteomes" id="UP000076552"/>
    </source>
</evidence>
<proteinExistence type="inferred from homology"/>
<dbReference type="InterPro" id="IPR001128">
    <property type="entry name" value="Cyt_P450"/>
</dbReference>
<dbReference type="AlphaFoldDB" id="A0A166W4Q6"/>
<dbReference type="STRING" id="708197.A0A166W4Q6"/>
<dbReference type="EMBL" id="LFIV01000024">
    <property type="protein sequence ID" value="KZL75313.1"/>
    <property type="molecule type" value="Genomic_DNA"/>
</dbReference>
<evidence type="ECO:0000256" key="6">
    <source>
        <dbReference type="PIRSR" id="PIRSR602401-1"/>
    </source>
</evidence>
<keyword evidence="2 6" id="KW-0479">Metal-binding</keyword>
<dbReference type="SUPFAM" id="SSF48264">
    <property type="entry name" value="Cytochrome P450"/>
    <property type="match status" value="1"/>
</dbReference>
<dbReference type="Proteomes" id="UP000076552">
    <property type="component" value="Unassembled WGS sequence"/>
</dbReference>
<protein>
    <submittedName>
        <fullName evidence="8">Cytochrome P450</fullName>
    </submittedName>
</protein>
<dbReference type="Pfam" id="PF00067">
    <property type="entry name" value="p450"/>
    <property type="match status" value="1"/>
</dbReference>
<dbReference type="PANTHER" id="PTHR46300">
    <property type="entry name" value="P450, PUTATIVE (EUROFUNG)-RELATED-RELATED"/>
    <property type="match status" value="1"/>
</dbReference>
<dbReference type="GO" id="GO:0016705">
    <property type="term" value="F:oxidoreductase activity, acting on paired donors, with incorporation or reduction of molecular oxygen"/>
    <property type="evidence" value="ECO:0007669"/>
    <property type="project" value="InterPro"/>
</dbReference>